<evidence type="ECO:0000256" key="1">
    <source>
        <dbReference type="ARBA" id="ARBA00022679"/>
    </source>
</evidence>
<dbReference type="PANTHER" id="PTHR46401">
    <property type="entry name" value="GLYCOSYLTRANSFERASE WBBK-RELATED"/>
    <property type="match status" value="1"/>
</dbReference>
<gene>
    <name evidence="3" type="primary">mshA_4</name>
    <name evidence="3" type="ORF">LF1_29690</name>
</gene>
<evidence type="ECO:0000313" key="4">
    <source>
        <dbReference type="Proteomes" id="UP000322699"/>
    </source>
</evidence>
<dbReference type="Proteomes" id="UP000322699">
    <property type="component" value="Unassembled WGS sequence"/>
</dbReference>
<keyword evidence="4" id="KW-1185">Reference proteome</keyword>
<dbReference type="SUPFAM" id="SSF53756">
    <property type="entry name" value="UDP-Glycosyltransferase/glycogen phosphorylase"/>
    <property type="match status" value="1"/>
</dbReference>
<reference evidence="3 4" key="1">
    <citation type="submission" date="2019-08" db="EMBL/GenBank/DDBJ databases">
        <title>Deep-cultivation of Planctomycetes and their phenomic and genomic characterization uncovers novel biology.</title>
        <authorList>
            <person name="Wiegand S."/>
            <person name="Jogler M."/>
            <person name="Boedeker C."/>
            <person name="Pinto D."/>
            <person name="Vollmers J."/>
            <person name="Rivas-Marin E."/>
            <person name="Kohn T."/>
            <person name="Peeters S.H."/>
            <person name="Heuer A."/>
            <person name="Rast P."/>
            <person name="Oberbeckmann S."/>
            <person name="Bunk B."/>
            <person name="Jeske O."/>
            <person name="Meyerdierks A."/>
            <person name="Storesund J.E."/>
            <person name="Kallscheuer N."/>
            <person name="Luecker S."/>
            <person name="Lage O.M."/>
            <person name="Pohl T."/>
            <person name="Merkel B.J."/>
            <person name="Hornburger P."/>
            <person name="Mueller R.-W."/>
            <person name="Bruemmer F."/>
            <person name="Labrenz M."/>
            <person name="Spormann A.M."/>
            <person name="Op Den Camp H."/>
            <person name="Overmann J."/>
            <person name="Amann R."/>
            <person name="Jetten M.S.M."/>
            <person name="Mascher T."/>
            <person name="Medema M.H."/>
            <person name="Devos D.P."/>
            <person name="Kaster A.-K."/>
            <person name="Ovreas L."/>
            <person name="Rohde M."/>
            <person name="Galperin M.Y."/>
            <person name="Jogler C."/>
        </authorList>
    </citation>
    <scope>NUCLEOTIDE SEQUENCE [LARGE SCALE GENOMIC DNA]</scope>
    <source>
        <strain evidence="3 4">LF1</strain>
    </source>
</reference>
<dbReference type="EC" id="2.4.1.250" evidence="3"/>
<name>A0A5B1CL06_9BACT</name>
<proteinExistence type="predicted"/>
<dbReference type="EMBL" id="VRLW01000001">
    <property type="protein sequence ID" value="KAA1260429.1"/>
    <property type="molecule type" value="Genomic_DNA"/>
</dbReference>
<dbReference type="AlphaFoldDB" id="A0A5B1CL06"/>
<dbReference type="InterPro" id="IPR001296">
    <property type="entry name" value="Glyco_trans_1"/>
</dbReference>
<dbReference type="Pfam" id="PF00534">
    <property type="entry name" value="Glycos_transf_1"/>
    <property type="match status" value="1"/>
</dbReference>
<dbReference type="Gene3D" id="3.40.50.2000">
    <property type="entry name" value="Glycogen Phosphorylase B"/>
    <property type="match status" value="2"/>
</dbReference>
<comment type="caution">
    <text evidence="3">The sequence shown here is derived from an EMBL/GenBank/DDBJ whole genome shotgun (WGS) entry which is preliminary data.</text>
</comment>
<dbReference type="PANTHER" id="PTHR46401:SF2">
    <property type="entry name" value="GLYCOSYLTRANSFERASE WBBK-RELATED"/>
    <property type="match status" value="1"/>
</dbReference>
<keyword evidence="3" id="KW-0328">Glycosyltransferase</keyword>
<dbReference type="GO" id="GO:0009103">
    <property type="term" value="P:lipopolysaccharide biosynthetic process"/>
    <property type="evidence" value="ECO:0007669"/>
    <property type="project" value="TreeGrafter"/>
</dbReference>
<keyword evidence="1 3" id="KW-0808">Transferase</keyword>
<accession>A0A5B1CL06</accession>
<evidence type="ECO:0000259" key="2">
    <source>
        <dbReference type="Pfam" id="PF00534"/>
    </source>
</evidence>
<evidence type="ECO:0000313" key="3">
    <source>
        <dbReference type="EMBL" id="KAA1260429.1"/>
    </source>
</evidence>
<protein>
    <submittedName>
        <fullName evidence="3">D-inositol-3-phosphate glycosyltransferase</fullName>
        <ecNumber evidence="3">2.4.1.250</ecNumber>
    </submittedName>
</protein>
<sequence>MTQSLLNSFAKRDDLEITQVISKSSFRDDVAASRTRRLPFRTDNPIGRLIADKGHNMFTNPEVDLWYYPKGYVAHFCQTSVPKIGTMHDTIVQYYADRYPETRSSRAFDYWIGNTQRSLRKLDRVLTISETAANQLRQFCDRYKIAIPTIDITYEGSCWEHRRGESFQKQGNAVHLASASPHKGTNRLLGLWKVLQERNKDLPRMTLVGKLDQTGQEIFDQLDNVEMKPTEQIDALQQTVGQASVLLLPSEIEGFGLPALEAYYVGTPVCYAGGTSVAEVIDPMGHQGEFAIDDVDDFARSLDWALDLSPTNIGQINDLMYDRFSIAKVTDRIIEAFRMTLDDNR</sequence>
<dbReference type="GO" id="GO:0102710">
    <property type="term" value="F:D-inositol-3-phosphate glycosyltransferase activity"/>
    <property type="evidence" value="ECO:0007669"/>
    <property type="project" value="UniProtKB-EC"/>
</dbReference>
<organism evidence="3 4">
    <name type="scientific">Rubripirellula obstinata</name>
    <dbReference type="NCBI Taxonomy" id="406547"/>
    <lineage>
        <taxon>Bacteria</taxon>
        <taxon>Pseudomonadati</taxon>
        <taxon>Planctomycetota</taxon>
        <taxon>Planctomycetia</taxon>
        <taxon>Pirellulales</taxon>
        <taxon>Pirellulaceae</taxon>
        <taxon>Rubripirellula</taxon>
    </lineage>
</organism>
<dbReference type="OrthoDB" id="283384at2"/>
<feature type="domain" description="Glycosyl transferase family 1" evidence="2">
    <location>
        <begin position="166"/>
        <end position="309"/>
    </location>
</feature>